<proteinExistence type="predicted"/>
<keyword evidence="1" id="KW-0732">Signal</keyword>
<feature type="signal peptide" evidence="1">
    <location>
        <begin position="1"/>
        <end position="19"/>
    </location>
</feature>
<name>A0A147BLQ1_IXORI</name>
<sequence length="72" mass="7787">MNQLVCLLIQLSHIFLCTSRSSYALKLTNVTATKSSSTVSTSARSGIINTFPSGTFCWGRGAIIASLRGKYR</sequence>
<protein>
    <submittedName>
        <fullName evidence="2">Putative secreted protein</fullName>
    </submittedName>
</protein>
<feature type="chain" id="PRO_5007542542" evidence="1">
    <location>
        <begin position="20"/>
        <end position="72"/>
    </location>
</feature>
<reference evidence="2" key="1">
    <citation type="journal article" date="2018" name="PLoS Negl. Trop. Dis.">
        <title>Sialome diversity of ticks revealed by RNAseq of single tick salivary glands.</title>
        <authorList>
            <person name="Perner J."/>
            <person name="Kropackova S."/>
            <person name="Kopacek P."/>
            <person name="Ribeiro J.M."/>
        </authorList>
    </citation>
    <scope>NUCLEOTIDE SEQUENCE</scope>
    <source>
        <strain evidence="2">Siblings of single egg batch collected in Ceske Budejovice</strain>
        <tissue evidence="2">Salivary glands</tissue>
    </source>
</reference>
<organism evidence="2">
    <name type="scientific">Ixodes ricinus</name>
    <name type="common">Common tick</name>
    <name type="synonym">Acarus ricinus</name>
    <dbReference type="NCBI Taxonomy" id="34613"/>
    <lineage>
        <taxon>Eukaryota</taxon>
        <taxon>Metazoa</taxon>
        <taxon>Ecdysozoa</taxon>
        <taxon>Arthropoda</taxon>
        <taxon>Chelicerata</taxon>
        <taxon>Arachnida</taxon>
        <taxon>Acari</taxon>
        <taxon>Parasitiformes</taxon>
        <taxon>Ixodida</taxon>
        <taxon>Ixodoidea</taxon>
        <taxon>Ixodidae</taxon>
        <taxon>Ixodinae</taxon>
        <taxon>Ixodes</taxon>
    </lineage>
</organism>
<evidence type="ECO:0000256" key="1">
    <source>
        <dbReference type="SAM" id="SignalP"/>
    </source>
</evidence>
<dbReference type="AlphaFoldDB" id="A0A147BLQ1"/>
<accession>A0A147BLQ1</accession>
<evidence type="ECO:0000313" key="2">
    <source>
        <dbReference type="EMBL" id="JAR91235.1"/>
    </source>
</evidence>
<dbReference type="EMBL" id="GEGO01004169">
    <property type="protein sequence ID" value="JAR91235.1"/>
    <property type="molecule type" value="Transcribed_RNA"/>
</dbReference>